<dbReference type="PANTHER" id="PTHR12599:SF0">
    <property type="entry name" value="PTERIN-4-ALPHA-CARBINOLAMINE DEHYDRATASE"/>
    <property type="match status" value="1"/>
</dbReference>
<dbReference type="EC" id="4.2.1.96" evidence="4"/>
<reference evidence="5" key="1">
    <citation type="submission" date="2020-11" db="EMBL/GenBank/DDBJ databases">
        <title>Nocardia NEAU-351.nov., a novel actinomycete isolated from the cow dung.</title>
        <authorList>
            <person name="Zhang X."/>
        </authorList>
    </citation>
    <scope>NUCLEOTIDE SEQUENCE</scope>
    <source>
        <strain evidence="5">NEAU-351</strain>
    </source>
</reference>
<evidence type="ECO:0000256" key="2">
    <source>
        <dbReference type="ARBA" id="ARBA00006472"/>
    </source>
</evidence>
<dbReference type="SUPFAM" id="SSF55248">
    <property type="entry name" value="PCD-like"/>
    <property type="match status" value="1"/>
</dbReference>
<dbReference type="GO" id="GO:0006729">
    <property type="term" value="P:tetrahydrobiopterin biosynthetic process"/>
    <property type="evidence" value="ECO:0007669"/>
    <property type="project" value="InterPro"/>
</dbReference>
<dbReference type="RefSeq" id="WP_196148227.1">
    <property type="nucleotide sequence ID" value="NZ_JADMLG010000002.1"/>
</dbReference>
<sequence>MSTPLLTESEIVDALATLPAWTRSGAALTRSIEADSFLTGIELVRAVAEVAEATDHHPDIDIRWRKILFTLSTHSAGGLTELDLALAREIDRLAPKYAGADVPNE</sequence>
<keyword evidence="3 4" id="KW-0456">Lyase</keyword>
<dbReference type="InterPro" id="IPR001533">
    <property type="entry name" value="Pterin_deHydtase"/>
</dbReference>
<comment type="similarity">
    <text evidence="2 4">Belongs to the pterin-4-alpha-carbinolamine dehydratase family.</text>
</comment>
<evidence type="ECO:0000256" key="4">
    <source>
        <dbReference type="HAMAP-Rule" id="MF_00434"/>
    </source>
</evidence>
<protein>
    <recommendedName>
        <fullName evidence="4">Putative pterin-4-alpha-carbinolamine dehydratase</fullName>
        <shortName evidence="4">PHS</shortName>
        <ecNumber evidence="4">4.2.1.96</ecNumber>
    </recommendedName>
    <alternativeName>
        <fullName evidence="4">4-alpha-hydroxy-tetrahydropterin dehydratase</fullName>
    </alternativeName>
    <alternativeName>
        <fullName evidence="4">Pterin carbinolamine dehydratase</fullName>
        <shortName evidence="4">PCD</shortName>
    </alternativeName>
</protein>
<gene>
    <name evidence="5" type="ORF">IT779_06445</name>
</gene>
<dbReference type="PANTHER" id="PTHR12599">
    <property type="entry name" value="PTERIN-4-ALPHA-CARBINOLAMINE DEHYDRATASE"/>
    <property type="match status" value="1"/>
</dbReference>
<dbReference type="Pfam" id="PF01329">
    <property type="entry name" value="Pterin_4a"/>
    <property type="match status" value="1"/>
</dbReference>
<comment type="catalytic activity">
    <reaction evidence="1 4">
        <text>(4aS,6R)-4a-hydroxy-L-erythro-5,6,7,8-tetrahydrobiopterin = (6R)-L-erythro-6,7-dihydrobiopterin + H2O</text>
        <dbReference type="Rhea" id="RHEA:11920"/>
        <dbReference type="ChEBI" id="CHEBI:15377"/>
        <dbReference type="ChEBI" id="CHEBI:15642"/>
        <dbReference type="ChEBI" id="CHEBI:43120"/>
        <dbReference type="EC" id="4.2.1.96"/>
    </reaction>
</comment>
<organism evidence="5 6">
    <name type="scientific">Nocardia bovistercoris</name>
    <dbReference type="NCBI Taxonomy" id="2785916"/>
    <lineage>
        <taxon>Bacteria</taxon>
        <taxon>Bacillati</taxon>
        <taxon>Actinomycetota</taxon>
        <taxon>Actinomycetes</taxon>
        <taxon>Mycobacteriales</taxon>
        <taxon>Nocardiaceae</taxon>
        <taxon>Nocardia</taxon>
    </lineage>
</organism>
<evidence type="ECO:0000313" key="5">
    <source>
        <dbReference type="EMBL" id="MBH0775923.1"/>
    </source>
</evidence>
<dbReference type="AlphaFoldDB" id="A0A931I9Q8"/>
<name>A0A931I9Q8_9NOCA</name>
<evidence type="ECO:0000256" key="3">
    <source>
        <dbReference type="ARBA" id="ARBA00023239"/>
    </source>
</evidence>
<dbReference type="Proteomes" id="UP000655751">
    <property type="component" value="Unassembled WGS sequence"/>
</dbReference>
<dbReference type="Gene3D" id="3.30.1360.20">
    <property type="entry name" value="Transcriptional coactivator/pterin dehydratase"/>
    <property type="match status" value="1"/>
</dbReference>
<evidence type="ECO:0000256" key="1">
    <source>
        <dbReference type="ARBA" id="ARBA00001554"/>
    </source>
</evidence>
<dbReference type="CDD" id="cd00488">
    <property type="entry name" value="PCD_DCoH"/>
    <property type="match status" value="1"/>
</dbReference>
<dbReference type="EMBL" id="JADMLG010000002">
    <property type="protein sequence ID" value="MBH0775923.1"/>
    <property type="molecule type" value="Genomic_DNA"/>
</dbReference>
<dbReference type="InterPro" id="IPR036428">
    <property type="entry name" value="PCD_sf"/>
</dbReference>
<keyword evidence="6" id="KW-1185">Reference proteome</keyword>
<dbReference type="NCBIfam" id="NF002017">
    <property type="entry name" value="PRK00823.1-2"/>
    <property type="match status" value="1"/>
</dbReference>
<dbReference type="HAMAP" id="MF_00434">
    <property type="entry name" value="Pterin_4_alpha"/>
    <property type="match status" value="1"/>
</dbReference>
<accession>A0A931I9Q8</accession>
<dbReference type="GO" id="GO:0008124">
    <property type="term" value="F:4-alpha-hydroxytetrahydrobiopterin dehydratase activity"/>
    <property type="evidence" value="ECO:0007669"/>
    <property type="project" value="UniProtKB-UniRule"/>
</dbReference>
<proteinExistence type="inferred from homology"/>
<comment type="caution">
    <text evidence="5">The sequence shown here is derived from an EMBL/GenBank/DDBJ whole genome shotgun (WGS) entry which is preliminary data.</text>
</comment>
<evidence type="ECO:0000313" key="6">
    <source>
        <dbReference type="Proteomes" id="UP000655751"/>
    </source>
</evidence>